<dbReference type="EMBL" id="BEXT01000001">
    <property type="protein sequence ID" value="GBC62979.1"/>
    <property type="molecule type" value="Genomic_DNA"/>
</dbReference>
<name>A0A401G178_9BACT</name>
<evidence type="ECO:0000313" key="3">
    <source>
        <dbReference type="Proteomes" id="UP000288096"/>
    </source>
</evidence>
<dbReference type="InterPro" id="IPR010982">
    <property type="entry name" value="Lambda_DNA-bd_dom_sf"/>
</dbReference>
<dbReference type="SUPFAM" id="SSF47413">
    <property type="entry name" value="lambda repressor-like DNA-binding domains"/>
    <property type="match status" value="1"/>
</dbReference>
<gene>
    <name evidence="2" type="ORF">DENIS_3966</name>
</gene>
<reference evidence="3" key="1">
    <citation type="submission" date="2017-11" db="EMBL/GenBank/DDBJ databases">
        <authorList>
            <person name="Watanabe M."/>
            <person name="Kojima H."/>
        </authorList>
    </citation>
    <scope>NUCLEOTIDE SEQUENCE [LARGE SCALE GENOMIC DNA]</scope>
    <source>
        <strain evidence="3">Tokyo 01</strain>
    </source>
</reference>
<comment type="caution">
    <text evidence="2">The sequence shown here is derived from an EMBL/GenBank/DDBJ whole genome shotgun (WGS) entry which is preliminary data.</text>
</comment>
<proteinExistence type="predicted"/>
<dbReference type="AlphaFoldDB" id="A0A401G178"/>
<dbReference type="CDD" id="cd00093">
    <property type="entry name" value="HTH_XRE"/>
    <property type="match status" value="1"/>
</dbReference>
<dbReference type="GO" id="GO:0003677">
    <property type="term" value="F:DNA binding"/>
    <property type="evidence" value="ECO:0007669"/>
    <property type="project" value="InterPro"/>
</dbReference>
<dbReference type="Pfam" id="PF01381">
    <property type="entry name" value="HTH_3"/>
    <property type="match status" value="1"/>
</dbReference>
<sequence length="51" mass="5317">MKLSELAGLDQSGISKIESGVRVNPNFTSVCAIASALGVTPNYFMAVVESN</sequence>
<evidence type="ECO:0000259" key="1">
    <source>
        <dbReference type="PROSITE" id="PS50943"/>
    </source>
</evidence>
<protein>
    <submittedName>
        <fullName evidence="2">XRE family transcriptional regulator</fullName>
    </submittedName>
</protein>
<feature type="domain" description="HTH cro/C1-type" evidence="1">
    <location>
        <begin position="3"/>
        <end position="44"/>
    </location>
</feature>
<evidence type="ECO:0000313" key="2">
    <source>
        <dbReference type="EMBL" id="GBC62979.1"/>
    </source>
</evidence>
<dbReference type="Gene3D" id="1.10.260.40">
    <property type="entry name" value="lambda repressor-like DNA-binding domains"/>
    <property type="match status" value="1"/>
</dbReference>
<organism evidence="2 3">
    <name type="scientific">Desulfonema ishimotonii</name>
    <dbReference type="NCBI Taxonomy" id="45657"/>
    <lineage>
        <taxon>Bacteria</taxon>
        <taxon>Pseudomonadati</taxon>
        <taxon>Thermodesulfobacteriota</taxon>
        <taxon>Desulfobacteria</taxon>
        <taxon>Desulfobacterales</taxon>
        <taxon>Desulfococcaceae</taxon>
        <taxon>Desulfonema</taxon>
    </lineage>
</organism>
<dbReference type="PROSITE" id="PS50943">
    <property type="entry name" value="HTH_CROC1"/>
    <property type="match status" value="1"/>
</dbReference>
<dbReference type="Proteomes" id="UP000288096">
    <property type="component" value="Unassembled WGS sequence"/>
</dbReference>
<dbReference type="InterPro" id="IPR001387">
    <property type="entry name" value="Cro/C1-type_HTH"/>
</dbReference>
<keyword evidence="3" id="KW-1185">Reference proteome</keyword>
<reference evidence="3" key="2">
    <citation type="submission" date="2019-01" db="EMBL/GenBank/DDBJ databases">
        <title>Genome sequence of Desulfonema ishimotonii strain Tokyo 01.</title>
        <authorList>
            <person name="Fukui M."/>
        </authorList>
    </citation>
    <scope>NUCLEOTIDE SEQUENCE [LARGE SCALE GENOMIC DNA]</scope>
    <source>
        <strain evidence="3">Tokyo 01</strain>
    </source>
</reference>
<accession>A0A401G178</accession>